<evidence type="ECO:0008006" key="3">
    <source>
        <dbReference type="Google" id="ProtNLM"/>
    </source>
</evidence>
<dbReference type="AlphaFoldDB" id="A0AAJ4P5Y0"/>
<reference evidence="1" key="3">
    <citation type="submission" date="2021-06" db="EMBL/GenBank/DDBJ databases">
        <authorList>
            <person name="Diorio-Toth L."/>
        </authorList>
    </citation>
    <scope>NUCLEOTIDE SEQUENCE</scope>
    <source>
        <strain evidence="1">AL_065</strain>
    </source>
</reference>
<proteinExistence type="predicted"/>
<reference evidence="1" key="2">
    <citation type="journal article" date="2019" name="Nat. Commun.">
        <title>Spatiotemporal dynamics of multidrug resistant bacteria on intensive care unit surfaces.</title>
        <authorList>
            <person name="D'Souza A.W."/>
            <person name="Potter R.F."/>
            <person name="Wallace M."/>
            <person name="Shupe A."/>
            <person name="Patel S."/>
            <person name="Sun X."/>
            <person name="Gul D."/>
            <person name="Kwon J.H."/>
            <person name="Andleeb S."/>
            <person name="Burnham C.D."/>
            <person name="Dantas G."/>
        </authorList>
    </citation>
    <scope>NUCLEOTIDE SEQUENCE</scope>
    <source>
        <strain evidence="1">AL_065</strain>
    </source>
</reference>
<sequence length="379" mass="44470">MVKLARKYKFTYTRYVDDLTLSTNLPQFSEEIIKLDGKSWVIGSTLKYAINSSKFEVNPQKTRLTNKYNRQEVTGLTVNRKVNISKEYYRYTRSMVQSFCAEGHFFKSKVHMDTDKTTREALNGILSHIFQIRNKQQIEFNNQTRNFDELQSTEKLYTKFLFHHYFVHPQRMILVGEGYTDPLHLKLACHKLYPNSLNFLKFSSLQQTKRFSKIMGYQGGTGLLNKFLKNYKLIYQAKNISLKPCLIIVDGDTAGNDVIKLAKSEFKETIKLINKSLLTTSSILKFFHVFENLYLIQLPENKVIEDFYDSSITGSCIGTRTYNPSNKKFDLDKYYGKKELFEKIIFTNQNTINFSEFDLIFNTIFHKLTKITNDAKRFF</sequence>
<evidence type="ECO:0000313" key="1">
    <source>
        <dbReference type="EMBL" id="QXR08116.1"/>
    </source>
</evidence>
<dbReference type="Proteomes" id="UP000293391">
    <property type="component" value="Chromosome"/>
</dbReference>
<accession>A0AAJ4P5Y0</accession>
<dbReference type="RefSeq" id="WP_213073084.1">
    <property type="nucleotide sequence ID" value="NZ_CP078045.1"/>
</dbReference>
<organism evidence="1 2">
    <name type="scientific">Acinetobacter lwoffii</name>
    <dbReference type="NCBI Taxonomy" id="28090"/>
    <lineage>
        <taxon>Bacteria</taxon>
        <taxon>Pseudomonadati</taxon>
        <taxon>Pseudomonadota</taxon>
        <taxon>Gammaproteobacteria</taxon>
        <taxon>Moraxellales</taxon>
        <taxon>Moraxellaceae</taxon>
        <taxon>Acinetobacter</taxon>
    </lineage>
</organism>
<evidence type="ECO:0000313" key="2">
    <source>
        <dbReference type="Proteomes" id="UP000293391"/>
    </source>
</evidence>
<gene>
    <name evidence="1" type="ORF">EVX74_003690</name>
</gene>
<name>A0AAJ4P5Y0_ACILW</name>
<reference evidence="1" key="1">
    <citation type="submission" date="2018-10" db="EMBL/GenBank/DDBJ databases">
        <authorList>
            <person name="D'Souza A.W."/>
            <person name="Potter R.F."/>
            <person name="Wallace M."/>
            <person name="Shupe A."/>
            <person name="Patel S."/>
            <person name="Sun S."/>
            <person name="Gul D."/>
            <person name="Kwon J.H."/>
            <person name="Andleeb S."/>
            <person name="Burnham C.-A.D."/>
            <person name="Dantas G."/>
        </authorList>
    </citation>
    <scope>NUCLEOTIDE SEQUENCE</scope>
    <source>
        <strain evidence="1">AL_065</strain>
    </source>
</reference>
<protein>
    <recommendedName>
        <fullName evidence="3">RNA-directed DNA polymerase</fullName>
    </recommendedName>
</protein>
<dbReference type="EMBL" id="CP078045">
    <property type="protein sequence ID" value="QXR08116.1"/>
    <property type="molecule type" value="Genomic_DNA"/>
</dbReference>